<dbReference type="WBParaSite" id="PSAMB.scaffold2103size25387.g16326.t1">
    <property type="protein sequence ID" value="PSAMB.scaffold2103size25387.g16326.t1"/>
    <property type="gene ID" value="PSAMB.scaffold2103size25387.g16326"/>
</dbReference>
<evidence type="ECO:0000313" key="3">
    <source>
        <dbReference type="WBParaSite" id="PSAMB.scaffold2103size25387.g16326.t1"/>
    </source>
</evidence>
<accession>A0A914VL08</accession>
<evidence type="ECO:0000256" key="1">
    <source>
        <dbReference type="SAM" id="Phobius"/>
    </source>
</evidence>
<feature type="transmembrane region" description="Helical" evidence="1">
    <location>
        <begin position="44"/>
        <end position="71"/>
    </location>
</feature>
<organism evidence="2 3">
    <name type="scientific">Plectus sambesii</name>
    <dbReference type="NCBI Taxonomy" id="2011161"/>
    <lineage>
        <taxon>Eukaryota</taxon>
        <taxon>Metazoa</taxon>
        <taxon>Ecdysozoa</taxon>
        <taxon>Nematoda</taxon>
        <taxon>Chromadorea</taxon>
        <taxon>Plectida</taxon>
        <taxon>Plectina</taxon>
        <taxon>Plectoidea</taxon>
        <taxon>Plectidae</taxon>
        <taxon>Plectus</taxon>
    </lineage>
</organism>
<sequence length="166" mass="18657">MLSTPILFGILLYANLRIVGILHERKKRNVGERNKAARLKETNALVRATIVQAIIPMLVQIPLLVTTAIYVAGGSVRAEWDTFMAFVHSANPISSALITFIVVRPYRRALCRSWGIVSPADMASEMVQRERISNISRMNSMIDMRNIDMEYLTNAIFPQGRLPTIS</sequence>
<protein>
    <submittedName>
        <fullName evidence="3">G protein-coupled receptor</fullName>
    </submittedName>
</protein>
<feature type="transmembrane region" description="Helical" evidence="1">
    <location>
        <begin position="6"/>
        <end position="23"/>
    </location>
</feature>
<keyword evidence="1" id="KW-0812">Transmembrane</keyword>
<keyword evidence="2" id="KW-1185">Reference proteome</keyword>
<proteinExistence type="predicted"/>
<dbReference type="Proteomes" id="UP000887566">
    <property type="component" value="Unplaced"/>
</dbReference>
<dbReference type="AlphaFoldDB" id="A0A914VL08"/>
<keyword evidence="1" id="KW-0472">Membrane</keyword>
<feature type="transmembrane region" description="Helical" evidence="1">
    <location>
        <begin position="83"/>
        <end position="103"/>
    </location>
</feature>
<evidence type="ECO:0000313" key="2">
    <source>
        <dbReference type="Proteomes" id="UP000887566"/>
    </source>
</evidence>
<reference evidence="3" key="1">
    <citation type="submission" date="2022-11" db="UniProtKB">
        <authorList>
            <consortium name="WormBaseParasite"/>
        </authorList>
    </citation>
    <scope>IDENTIFICATION</scope>
</reference>
<dbReference type="Gene3D" id="1.20.1070.10">
    <property type="entry name" value="Rhodopsin 7-helix transmembrane proteins"/>
    <property type="match status" value="1"/>
</dbReference>
<name>A0A914VL08_9BILA</name>
<dbReference type="InterPro" id="IPR019421">
    <property type="entry name" value="7TM_GPCR_serpentine_rcpt_Srd"/>
</dbReference>
<dbReference type="SUPFAM" id="SSF81321">
    <property type="entry name" value="Family A G protein-coupled receptor-like"/>
    <property type="match status" value="1"/>
</dbReference>
<dbReference type="Pfam" id="PF10317">
    <property type="entry name" value="7TM_GPCR_Srd"/>
    <property type="match status" value="1"/>
</dbReference>
<keyword evidence="1" id="KW-1133">Transmembrane helix</keyword>